<protein>
    <submittedName>
        <fullName evidence="2">Uncharacterized protein</fullName>
    </submittedName>
</protein>
<reference evidence="2 3" key="1">
    <citation type="submission" date="2016-04" db="EMBL/GenBank/DDBJ databases">
        <authorList>
            <consortium name="Pathogen Informatics"/>
        </authorList>
    </citation>
    <scope>NUCLEOTIDE SEQUENCE [LARGE SCALE GENOMIC DNA]</scope>
    <source>
        <strain evidence="2 3">H044680328</strain>
    </source>
</reference>
<gene>
    <name evidence="2" type="ORF">SAMEA3906487_00157</name>
</gene>
<name>A0A157S751_9BORD</name>
<dbReference type="PATRIC" id="fig|123899.6.peg.146"/>
<dbReference type="STRING" id="123899.SAMEA3906487_00157"/>
<dbReference type="AlphaFoldDB" id="A0A157S751"/>
<evidence type="ECO:0000313" key="2">
    <source>
        <dbReference type="EMBL" id="SAI66225.1"/>
    </source>
</evidence>
<accession>A0A157S751</accession>
<dbReference type="Proteomes" id="UP000076825">
    <property type="component" value="Chromosome 1"/>
</dbReference>
<dbReference type="GeneID" id="56588425"/>
<dbReference type="OrthoDB" id="8656943at2"/>
<proteinExistence type="predicted"/>
<keyword evidence="3" id="KW-1185">Reference proteome</keyword>
<evidence type="ECO:0000313" key="3">
    <source>
        <dbReference type="Proteomes" id="UP000076825"/>
    </source>
</evidence>
<sequence length="118" mass="12833">MLTPSYRRDDPSRTASPYAGPGETYPGDVPEVDRDEAVTAVQAVLANEAAYAYGETAEWWAEVLMDHVSNLRENVLLALLDTGDCPSIRAGLAELLGRFIQATAQERVNAQCAMGVYQ</sequence>
<organism evidence="2 3">
    <name type="scientific">Bordetella trematum</name>
    <dbReference type="NCBI Taxonomy" id="123899"/>
    <lineage>
        <taxon>Bacteria</taxon>
        <taxon>Pseudomonadati</taxon>
        <taxon>Pseudomonadota</taxon>
        <taxon>Betaproteobacteria</taxon>
        <taxon>Burkholderiales</taxon>
        <taxon>Alcaligenaceae</taxon>
        <taxon>Bordetella</taxon>
    </lineage>
</organism>
<dbReference type="EMBL" id="LT546645">
    <property type="protein sequence ID" value="SAI66225.1"/>
    <property type="molecule type" value="Genomic_DNA"/>
</dbReference>
<feature type="region of interest" description="Disordered" evidence="1">
    <location>
        <begin position="1"/>
        <end position="31"/>
    </location>
</feature>
<feature type="compositionally biased region" description="Basic and acidic residues" evidence="1">
    <location>
        <begin position="1"/>
        <end position="12"/>
    </location>
</feature>
<dbReference type="KEGG" id="btrm:SAMEA390648700157"/>
<evidence type="ECO:0000256" key="1">
    <source>
        <dbReference type="SAM" id="MobiDB-lite"/>
    </source>
</evidence>
<dbReference type="RefSeq" id="WP_063491393.1">
    <property type="nucleotide sequence ID" value="NZ_CP016340.1"/>
</dbReference>